<keyword evidence="2" id="KW-0328">Glycosyltransferase</keyword>
<proteinExistence type="inferred from homology"/>
<dbReference type="SUPFAM" id="SSF53448">
    <property type="entry name" value="Nucleotide-diphospho-sugar transferases"/>
    <property type="match status" value="1"/>
</dbReference>
<gene>
    <name evidence="5" type="ORF">KSZ_69100</name>
</gene>
<evidence type="ECO:0000256" key="1">
    <source>
        <dbReference type="ARBA" id="ARBA00006739"/>
    </source>
</evidence>
<evidence type="ECO:0000313" key="6">
    <source>
        <dbReference type="Proteomes" id="UP000635565"/>
    </source>
</evidence>
<comment type="similarity">
    <text evidence="1">Belongs to the glycosyltransferase 2 family.</text>
</comment>
<dbReference type="InterPro" id="IPR001173">
    <property type="entry name" value="Glyco_trans_2-like"/>
</dbReference>
<protein>
    <recommendedName>
        <fullName evidence="4">Glycosyltransferase 2-like domain-containing protein</fullName>
    </recommendedName>
</protein>
<feature type="domain" description="Glycosyltransferase 2-like" evidence="4">
    <location>
        <begin position="4"/>
        <end position="144"/>
    </location>
</feature>
<accession>A0ABQ3VRK3</accession>
<evidence type="ECO:0000259" key="4">
    <source>
        <dbReference type="Pfam" id="PF00535"/>
    </source>
</evidence>
<dbReference type="EMBL" id="BNJJ01000029">
    <property type="protein sequence ID" value="GHO88904.1"/>
    <property type="molecule type" value="Genomic_DNA"/>
</dbReference>
<evidence type="ECO:0000313" key="5">
    <source>
        <dbReference type="EMBL" id="GHO88904.1"/>
    </source>
</evidence>
<dbReference type="Gene3D" id="3.90.550.10">
    <property type="entry name" value="Spore Coat Polysaccharide Biosynthesis Protein SpsA, Chain A"/>
    <property type="match status" value="1"/>
</dbReference>
<dbReference type="InterPro" id="IPR029044">
    <property type="entry name" value="Nucleotide-diphossugar_trans"/>
</dbReference>
<evidence type="ECO:0000256" key="3">
    <source>
        <dbReference type="ARBA" id="ARBA00022679"/>
    </source>
</evidence>
<dbReference type="PANTHER" id="PTHR43630:SF1">
    <property type="entry name" value="POLY-BETA-1,6-N-ACETYL-D-GLUCOSAMINE SYNTHASE"/>
    <property type="match status" value="1"/>
</dbReference>
<sequence>MGCSVGIMAYNEEANIAHTLAAVQAQQQLSFRIDEIVVVASGCTDQTVPIVAALARDDARIHLYTQARREGKASAINLFLQHASSEILILLSADVIPESMAFEHLCATFKHPHIGMSGGRPVPINNKDTFMGHTVHLLWHLHDRLARQEPKLGEAIAFRNVLATIPHKSAVDEISIQALISHLGYHLQYQPACIVYNKGPLTVQEFIQQRKRIYAGHLQVRATQNYAASTMKICPIFRQLLACRDLSMRTPQRLLWTLGAILLESYARLQGYYDYRRHKDYHIWPMIDSTKNLHTNIETLQYTPQAKG</sequence>
<dbReference type="Pfam" id="PF00535">
    <property type="entry name" value="Glycos_transf_2"/>
    <property type="match status" value="1"/>
</dbReference>
<dbReference type="CDD" id="cd06423">
    <property type="entry name" value="CESA_like"/>
    <property type="match status" value="1"/>
</dbReference>
<evidence type="ECO:0000256" key="2">
    <source>
        <dbReference type="ARBA" id="ARBA00022676"/>
    </source>
</evidence>
<name>A0ABQ3VRK3_9CHLR</name>
<comment type="caution">
    <text evidence="5">The sequence shown here is derived from an EMBL/GenBank/DDBJ whole genome shotgun (WGS) entry which is preliminary data.</text>
</comment>
<dbReference type="Proteomes" id="UP000635565">
    <property type="component" value="Unassembled WGS sequence"/>
</dbReference>
<organism evidence="5 6">
    <name type="scientific">Dictyobacter formicarum</name>
    <dbReference type="NCBI Taxonomy" id="2778368"/>
    <lineage>
        <taxon>Bacteria</taxon>
        <taxon>Bacillati</taxon>
        <taxon>Chloroflexota</taxon>
        <taxon>Ktedonobacteria</taxon>
        <taxon>Ktedonobacterales</taxon>
        <taxon>Dictyobacteraceae</taxon>
        <taxon>Dictyobacter</taxon>
    </lineage>
</organism>
<keyword evidence="3" id="KW-0808">Transferase</keyword>
<dbReference type="PANTHER" id="PTHR43630">
    <property type="entry name" value="POLY-BETA-1,6-N-ACETYL-D-GLUCOSAMINE SYNTHASE"/>
    <property type="match status" value="1"/>
</dbReference>
<keyword evidence="6" id="KW-1185">Reference proteome</keyword>
<reference evidence="5 6" key="1">
    <citation type="journal article" date="2021" name="Int. J. Syst. Evol. Microbiol.">
        <title>Reticulibacter mediterranei gen. nov., sp. nov., within the new family Reticulibacteraceae fam. nov., and Ktedonospora formicarum gen. nov., sp. nov., Ktedonobacter robiniae sp. nov., Dictyobacter formicarum sp. nov. and Dictyobacter arantiisoli sp. nov., belonging to the class Ktedonobacteria.</title>
        <authorList>
            <person name="Yabe S."/>
            <person name="Zheng Y."/>
            <person name="Wang C.M."/>
            <person name="Sakai Y."/>
            <person name="Abe K."/>
            <person name="Yokota A."/>
            <person name="Donadio S."/>
            <person name="Cavaletti L."/>
            <person name="Monciardini P."/>
        </authorList>
    </citation>
    <scope>NUCLEOTIDE SEQUENCE [LARGE SCALE GENOMIC DNA]</scope>
    <source>
        <strain evidence="5 6">SOSP1-9</strain>
    </source>
</reference>